<evidence type="ECO:0000256" key="3">
    <source>
        <dbReference type="ARBA" id="ARBA00008281"/>
    </source>
</evidence>
<comment type="similarity">
    <text evidence="3 10">Belongs to the FliL family.</text>
</comment>
<accession>A0A1H2PKH2</accession>
<keyword evidence="12" id="KW-1185">Reference proteome</keyword>
<dbReference type="GO" id="GO:0071973">
    <property type="term" value="P:bacterial-type flagellum-dependent cell motility"/>
    <property type="evidence" value="ECO:0007669"/>
    <property type="project" value="InterPro"/>
</dbReference>
<evidence type="ECO:0000256" key="7">
    <source>
        <dbReference type="ARBA" id="ARBA00022779"/>
    </source>
</evidence>
<keyword evidence="9 10" id="KW-0472">Membrane</keyword>
<evidence type="ECO:0000313" key="11">
    <source>
        <dbReference type="EMBL" id="SDV46942.1"/>
    </source>
</evidence>
<keyword evidence="10" id="KW-0997">Cell inner membrane</keyword>
<keyword evidence="7 10" id="KW-0283">Flagellar rotation</keyword>
<dbReference type="GO" id="GO:0006935">
    <property type="term" value="P:chemotaxis"/>
    <property type="evidence" value="ECO:0007669"/>
    <property type="project" value="UniProtKB-KW"/>
</dbReference>
<sequence>MKNKYLVAIAIAVALLGGAGLYALLSEVMDKGASAPVAKPGKSLTYVDVGKTVVLLHGTNGESNSRYAVIEAVLEVETPALGKVKQELLLIRSLVFRAVAAYSAEQLRALSVDEVTSAIEKAIQEHEHAVGTRVGIERVMLTSLVIE</sequence>
<keyword evidence="5 10" id="KW-0145">Chemotaxis</keyword>
<evidence type="ECO:0000256" key="1">
    <source>
        <dbReference type="ARBA" id="ARBA00002254"/>
    </source>
</evidence>
<reference evidence="12" key="1">
    <citation type="submission" date="2016-09" db="EMBL/GenBank/DDBJ databases">
        <authorList>
            <person name="Varghese N."/>
            <person name="Submissions S."/>
        </authorList>
    </citation>
    <scope>NUCLEOTIDE SEQUENCE [LARGE SCALE GENOMIC DNA]</scope>
    <source>
        <strain evidence="12">JS23</strain>
    </source>
</reference>
<keyword evidence="11" id="KW-0966">Cell projection</keyword>
<comment type="subcellular location">
    <subcellularLocation>
        <location evidence="10">Cell inner membrane</location>
    </subcellularLocation>
    <subcellularLocation>
        <location evidence="2">Cell membrane</location>
        <topology evidence="2">Single-pass membrane protein</topology>
    </subcellularLocation>
</comment>
<organism evidence="11 12">
    <name type="scientific">Chitinasiproducens palmae</name>
    <dbReference type="NCBI Taxonomy" id="1770053"/>
    <lineage>
        <taxon>Bacteria</taxon>
        <taxon>Pseudomonadati</taxon>
        <taxon>Pseudomonadota</taxon>
        <taxon>Betaproteobacteria</taxon>
        <taxon>Burkholderiales</taxon>
        <taxon>Burkholderiaceae</taxon>
        <taxon>Chitinasiproducens</taxon>
    </lineage>
</organism>
<keyword evidence="6" id="KW-0812">Transmembrane</keyword>
<keyword evidence="8" id="KW-1133">Transmembrane helix</keyword>
<dbReference type="Pfam" id="PF03748">
    <property type="entry name" value="FliL"/>
    <property type="match status" value="1"/>
</dbReference>
<proteinExistence type="inferred from homology"/>
<dbReference type="GO" id="GO:0009425">
    <property type="term" value="C:bacterial-type flagellum basal body"/>
    <property type="evidence" value="ECO:0007669"/>
    <property type="project" value="InterPro"/>
</dbReference>
<dbReference type="GO" id="GO:0005886">
    <property type="term" value="C:plasma membrane"/>
    <property type="evidence" value="ECO:0007669"/>
    <property type="project" value="UniProtKB-SubCell"/>
</dbReference>
<evidence type="ECO:0000256" key="4">
    <source>
        <dbReference type="ARBA" id="ARBA00022475"/>
    </source>
</evidence>
<gene>
    <name evidence="11" type="ORF">SAMN05216551_102122</name>
</gene>
<dbReference type="InterPro" id="IPR005503">
    <property type="entry name" value="FliL"/>
</dbReference>
<evidence type="ECO:0000256" key="9">
    <source>
        <dbReference type="ARBA" id="ARBA00023136"/>
    </source>
</evidence>
<evidence type="ECO:0000313" key="12">
    <source>
        <dbReference type="Proteomes" id="UP000243719"/>
    </source>
</evidence>
<keyword evidence="11" id="KW-0282">Flagellum</keyword>
<evidence type="ECO:0000256" key="8">
    <source>
        <dbReference type="ARBA" id="ARBA00022989"/>
    </source>
</evidence>
<dbReference type="Proteomes" id="UP000243719">
    <property type="component" value="Unassembled WGS sequence"/>
</dbReference>
<dbReference type="STRING" id="1770053.SAMN05216551_102122"/>
<evidence type="ECO:0000256" key="6">
    <source>
        <dbReference type="ARBA" id="ARBA00022692"/>
    </source>
</evidence>
<dbReference type="EMBL" id="FNLO01000002">
    <property type="protein sequence ID" value="SDV46942.1"/>
    <property type="molecule type" value="Genomic_DNA"/>
</dbReference>
<protein>
    <recommendedName>
        <fullName evidence="10">Flagellar protein FliL</fullName>
    </recommendedName>
</protein>
<name>A0A1H2PKH2_9BURK</name>
<keyword evidence="4" id="KW-1003">Cell membrane</keyword>
<comment type="function">
    <text evidence="1 10">Controls the rotational direction of flagella during chemotaxis.</text>
</comment>
<evidence type="ECO:0000256" key="5">
    <source>
        <dbReference type="ARBA" id="ARBA00022500"/>
    </source>
</evidence>
<keyword evidence="11" id="KW-0969">Cilium</keyword>
<evidence type="ECO:0000256" key="10">
    <source>
        <dbReference type="RuleBase" id="RU364125"/>
    </source>
</evidence>
<dbReference type="RefSeq" id="WP_091904881.1">
    <property type="nucleotide sequence ID" value="NZ_FNLO01000002.1"/>
</dbReference>
<evidence type="ECO:0000256" key="2">
    <source>
        <dbReference type="ARBA" id="ARBA00004162"/>
    </source>
</evidence>
<dbReference type="AlphaFoldDB" id="A0A1H2PKH2"/>